<proteinExistence type="predicted"/>
<name>A0A3N5BEI5_9BACI</name>
<sequence>MSILIFLFSLMLNPINMDGEQELKVEVFDIQNEEVVKTVPHSSDIQQEAEIILNNIDDLYKGISPIPENGFMVKIPLRPNIELNNDWLNTTVDTIIVIFPENEKPYVLTFDEQDKPYVFWFQADTEPLLQYIEYEQQQN</sequence>
<dbReference type="Proteomes" id="UP000276443">
    <property type="component" value="Unassembled WGS sequence"/>
</dbReference>
<evidence type="ECO:0000313" key="1">
    <source>
        <dbReference type="EMBL" id="RPF55857.1"/>
    </source>
</evidence>
<gene>
    <name evidence="1" type="ORF">EDC24_0742</name>
</gene>
<comment type="caution">
    <text evidence="1">The sequence shown here is derived from an EMBL/GenBank/DDBJ whole genome shotgun (WGS) entry which is preliminary data.</text>
</comment>
<evidence type="ECO:0000313" key="2">
    <source>
        <dbReference type="Proteomes" id="UP000276443"/>
    </source>
</evidence>
<protein>
    <submittedName>
        <fullName evidence="1">Uncharacterized protein</fullName>
    </submittedName>
</protein>
<dbReference type="OrthoDB" id="2083243at2"/>
<dbReference type="EMBL" id="RKRF01000007">
    <property type="protein sequence ID" value="RPF55857.1"/>
    <property type="molecule type" value="Genomic_DNA"/>
</dbReference>
<organism evidence="1 2">
    <name type="scientific">Aquisalibacillus elongatus</name>
    <dbReference type="NCBI Taxonomy" id="485577"/>
    <lineage>
        <taxon>Bacteria</taxon>
        <taxon>Bacillati</taxon>
        <taxon>Bacillota</taxon>
        <taxon>Bacilli</taxon>
        <taxon>Bacillales</taxon>
        <taxon>Bacillaceae</taxon>
        <taxon>Aquisalibacillus</taxon>
    </lineage>
</organism>
<dbReference type="RefSeq" id="WP_124219819.1">
    <property type="nucleotide sequence ID" value="NZ_RKRF01000007.1"/>
</dbReference>
<reference evidence="1 2" key="1">
    <citation type="submission" date="2018-11" db="EMBL/GenBank/DDBJ databases">
        <title>Genomic Encyclopedia of Type Strains, Phase IV (KMG-IV): sequencing the most valuable type-strain genomes for metagenomic binning, comparative biology and taxonomic classification.</title>
        <authorList>
            <person name="Goeker M."/>
        </authorList>
    </citation>
    <scope>NUCLEOTIDE SEQUENCE [LARGE SCALE GENOMIC DNA]</scope>
    <source>
        <strain evidence="1 2">DSM 18090</strain>
    </source>
</reference>
<keyword evidence="2" id="KW-1185">Reference proteome</keyword>
<accession>A0A3N5BEI5</accession>
<dbReference type="AlphaFoldDB" id="A0A3N5BEI5"/>